<dbReference type="PANTHER" id="PTHR32141:SF185">
    <property type="entry name" value="F-BOX DOMAIN-CONTAINING PROTEIN"/>
    <property type="match status" value="1"/>
</dbReference>
<organism evidence="2">
    <name type="scientific">Triticum aestivum</name>
    <name type="common">Wheat</name>
    <dbReference type="NCBI Taxonomy" id="4565"/>
    <lineage>
        <taxon>Eukaryota</taxon>
        <taxon>Viridiplantae</taxon>
        <taxon>Streptophyta</taxon>
        <taxon>Embryophyta</taxon>
        <taxon>Tracheophyta</taxon>
        <taxon>Spermatophyta</taxon>
        <taxon>Magnoliopsida</taxon>
        <taxon>Liliopsida</taxon>
        <taxon>Poales</taxon>
        <taxon>Poaceae</taxon>
        <taxon>BOP clade</taxon>
        <taxon>Pooideae</taxon>
        <taxon>Triticodae</taxon>
        <taxon>Triticeae</taxon>
        <taxon>Triticinae</taxon>
        <taxon>Triticum</taxon>
    </lineage>
</organism>
<dbReference type="EnsemblPlants" id="TraesCS2D02G106500.1">
    <property type="protein sequence ID" value="TraesCS2D02G106500.1.cds1"/>
    <property type="gene ID" value="TraesCS2D02G106500"/>
</dbReference>
<dbReference type="PROSITE" id="PS50181">
    <property type="entry name" value="FBOX"/>
    <property type="match status" value="1"/>
</dbReference>
<dbReference type="Gene3D" id="1.20.1280.50">
    <property type="match status" value="1"/>
</dbReference>
<dbReference type="Gramene" id="TraesSTA2D03G01103330.1">
    <property type="protein sequence ID" value="TraesSTA2D03G01103330.1.CDS1"/>
    <property type="gene ID" value="TraesSTA2D03G01103330"/>
</dbReference>
<feature type="domain" description="F-box" evidence="1">
    <location>
        <begin position="4"/>
        <end position="57"/>
    </location>
</feature>
<dbReference type="OrthoDB" id="679495at2759"/>
<dbReference type="SUPFAM" id="SSF81383">
    <property type="entry name" value="F-box domain"/>
    <property type="match status" value="1"/>
</dbReference>
<dbReference type="OMA" id="CEIMNYE"/>
<dbReference type="Gramene" id="TraesJAG2D03G01117970.1">
    <property type="protein sequence ID" value="TraesJAG2D03G01117970.1.CDS1"/>
    <property type="gene ID" value="TraesJAG2D03G01117970"/>
</dbReference>
<dbReference type="Gramene" id="TraesNOR2D03G01130710.1">
    <property type="protein sequence ID" value="TraesNOR2D03G01130710.1.CDS1"/>
    <property type="gene ID" value="TraesNOR2D03G01130710"/>
</dbReference>
<sequence>MAAADRISALPNDVLVRILSFAPTNEAAATTLLSRRWRSVWRRTSAVNLDSRPYAKAERDLYYGTPTLEDFFDDAHDILAALRQPRKGSRRRRHGAGLKTLKLFLEEGAYYISKSWRTEGHEAEPGHRVAKLLADPAVARLEELSIGCGQGHTREYRYFPPLASLPCAATLRVLELTNCNLEPPSTVPSSGLAFPCMTDLTLRNCFFLEGYLQDMVDAAAALTSMTLVNVRQKAAETPGSDERFYEWDYFRLPLRLRCPTVTALVLVTFVDKKEVKASAAGGSGIELDMPSLRFFRFQGYPVKLSLMSPALGLTRVDFDVAHRHQGGCEIMNYEPLSCMITSFSTTRALKVRLSFIEDIVADEDGDAGVILPMFPNLKLLELDGEYQYMNSDTAAATARLLRSCPVMSELRLRLAMRYNYWYDRKHKDPVGGPFGESMDRFERLACRSSAVDLGGVSELPDPLTNNCAFRCLQTSLRKVTLRFKAKEVNCFPVQLAKFLAENAMVLEEMHVEDGNQFWTDHLCHKVGMWRAESFRRKNLPDTAAGFRV</sequence>
<dbReference type="Gramene" id="TraesARI2D03G01131220.1">
    <property type="protein sequence ID" value="TraesARI2D03G01131220.1.CDS1"/>
    <property type="gene ID" value="TraesARI2D03G01131220"/>
</dbReference>
<dbReference type="InterPro" id="IPR001810">
    <property type="entry name" value="F-box_dom"/>
</dbReference>
<dbReference type="Pfam" id="PF24758">
    <property type="entry name" value="LRR_At5g56370"/>
    <property type="match status" value="1"/>
</dbReference>
<dbReference type="PANTHER" id="PTHR32141">
    <property type="match status" value="1"/>
</dbReference>
<dbReference type="Gramene" id="TraesLAC2D03G01066540.1">
    <property type="protein sequence ID" value="TraesLAC2D03G01066540.1.CDS1"/>
    <property type="gene ID" value="TraesLAC2D03G01066540"/>
</dbReference>
<dbReference type="Gramene" id="TraesROB_scaffold_098134_01G000100.1">
    <property type="protein sequence ID" value="TraesROB_scaffold_098134_01G000100.1"/>
    <property type="gene ID" value="TraesROB_scaffold_098134_01G000100"/>
</dbReference>
<evidence type="ECO:0000313" key="3">
    <source>
        <dbReference type="Proteomes" id="UP000019116"/>
    </source>
</evidence>
<dbReference type="Gramene" id="TraesSYM2D03G01128890.1">
    <property type="protein sequence ID" value="TraesSYM2D03G01128890.1.CDS1"/>
    <property type="gene ID" value="TraesSYM2D03G01128890"/>
</dbReference>
<dbReference type="Gramene" id="TraesCAD_scaffold_021469_01G000200.1">
    <property type="protein sequence ID" value="TraesCAD_scaffold_021469_01G000200.1"/>
    <property type="gene ID" value="TraesCAD_scaffold_021469_01G000200"/>
</dbReference>
<accession>A0A3B6D799</accession>
<dbReference type="Gramene" id="TraesCLE_scaffold_059934_01G000200.1">
    <property type="protein sequence ID" value="TraesCLE_scaffold_059934_01G000200.1"/>
    <property type="gene ID" value="TraesCLE_scaffold_059934_01G000200"/>
</dbReference>
<dbReference type="STRING" id="4565.A0A3B6D799"/>
<dbReference type="InterPro" id="IPR055411">
    <property type="entry name" value="LRR_FXL15/At3g58940/PEG3-like"/>
</dbReference>
<dbReference type="Gramene" id="TraesLDM2D03G01116010.1">
    <property type="protein sequence ID" value="TraesLDM2D03G01116010.1.CDS1"/>
    <property type="gene ID" value="TraesLDM2D03G01116010"/>
</dbReference>
<dbReference type="AlphaFoldDB" id="A0A3B6D799"/>
<keyword evidence="3" id="KW-1185">Reference proteome</keyword>
<protein>
    <recommendedName>
        <fullName evidence="1">F-box domain-containing protein</fullName>
    </recommendedName>
</protein>
<dbReference type="Gramene" id="TraesPARA_EIv1.0_0650010.1">
    <property type="protein sequence ID" value="TraesPARA_EIv1.0_0650010.1.CDS1"/>
    <property type="gene ID" value="TraesPARA_EIv1.0_0650010"/>
</dbReference>
<reference evidence="2" key="2">
    <citation type="submission" date="2018-10" db="UniProtKB">
        <authorList>
            <consortium name="EnsemblPlants"/>
        </authorList>
    </citation>
    <scope>IDENTIFICATION</scope>
</reference>
<reference evidence="2" key="1">
    <citation type="submission" date="2018-08" db="EMBL/GenBank/DDBJ databases">
        <authorList>
            <person name="Rossello M."/>
        </authorList>
    </citation>
    <scope>NUCLEOTIDE SEQUENCE [LARGE SCALE GENOMIC DNA]</scope>
    <source>
        <strain evidence="2">cv. Chinese Spring</strain>
    </source>
</reference>
<proteinExistence type="predicted"/>
<dbReference type="Proteomes" id="UP000019116">
    <property type="component" value="Chromosome 2D"/>
</dbReference>
<dbReference type="Gramene" id="TraesCS2D02G106500.1">
    <property type="protein sequence ID" value="TraesCS2D02G106500.1.cds1"/>
    <property type="gene ID" value="TraesCS2D02G106500"/>
</dbReference>
<dbReference type="InterPro" id="IPR036047">
    <property type="entry name" value="F-box-like_dom_sf"/>
</dbReference>
<dbReference type="Gramene" id="TraesCS2D03G0226200.1">
    <property type="protein sequence ID" value="TraesCS2D03G0226200.1.CDS1"/>
    <property type="gene ID" value="TraesCS2D03G0226200"/>
</dbReference>
<dbReference type="Gramene" id="TraesJUL2D03G01120920.1">
    <property type="protein sequence ID" value="TraesJUL2D03G01120920.1.CDS1"/>
    <property type="gene ID" value="TraesJUL2D03G01120920"/>
</dbReference>
<evidence type="ECO:0000313" key="2">
    <source>
        <dbReference type="EnsemblPlants" id="TraesCS2D02G106500.1.cds1"/>
    </source>
</evidence>
<dbReference type="InterPro" id="IPR055302">
    <property type="entry name" value="F-box_dom-containing"/>
</dbReference>
<dbReference type="Pfam" id="PF00646">
    <property type="entry name" value="F-box"/>
    <property type="match status" value="1"/>
</dbReference>
<dbReference type="Gramene" id="TraesWEE_scaffold_002226_01G000300.1">
    <property type="protein sequence ID" value="TraesWEE_scaffold_002226_01G000300.1"/>
    <property type="gene ID" value="TraesWEE_scaffold_002226_01G000300"/>
</dbReference>
<evidence type="ECO:0000259" key="1">
    <source>
        <dbReference type="PROSITE" id="PS50181"/>
    </source>
</evidence>
<name>A0A3B6D799_WHEAT</name>
<dbReference type="Gramene" id="TraesMAC2D03G01113150.1">
    <property type="protein sequence ID" value="TraesMAC2D03G01113150.1.CDS1"/>
    <property type="gene ID" value="TraesMAC2D03G01113150"/>
</dbReference>